<reference evidence="3" key="2">
    <citation type="journal article" date="2012" name="PLoS ONE">
        <title>A Deeply Branching Thermophilic Bacterium with an Ancient Acetyl-CoA Pathway Dominates a Subsurface Ecosystem.</title>
        <authorList>
            <person name="Takami H."/>
            <person name="Noguchi H."/>
            <person name="Takaki Y."/>
            <person name="Uchiyama I."/>
            <person name="Toyoda A."/>
            <person name="Nishi S."/>
            <person name="Chee G.-J."/>
            <person name="Arai W."/>
            <person name="Nunoura T."/>
            <person name="Itoh T."/>
            <person name="Hattori M."/>
            <person name="Takai K."/>
        </authorList>
    </citation>
    <scope>NUCLEOTIDE SEQUENCE</scope>
</reference>
<dbReference type="EMBL" id="AP011801">
    <property type="protein sequence ID" value="BAL58746.1"/>
    <property type="molecule type" value="Genomic_DNA"/>
</dbReference>
<feature type="domain" description="BACON" evidence="2">
    <location>
        <begin position="139"/>
        <end position="225"/>
    </location>
</feature>
<proteinExistence type="predicted"/>
<dbReference type="AlphaFoldDB" id="H5SRM9"/>
<feature type="chain" id="PRO_5003597541" description="BACON domain-containing protein" evidence="1">
    <location>
        <begin position="24"/>
        <end position="449"/>
    </location>
</feature>
<feature type="domain" description="BACON" evidence="2">
    <location>
        <begin position="245"/>
        <end position="328"/>
    </location>
</feature>
<dbReference type="InterPro" id="IPR013783">
    <property type="entry name" value="Ig-like_fold"/>
</dbReference>
<protein>
    <recommendedName>
        <fullName evidence="2">BACON domain-containing protein</fullName>
    </recommendedName>
</protein>
<keyword evidence="1" id="KW-0732">Signal</keyword>
<feature type="signal peptide" evidence="1">
    <location>
        <begin position="1"/>
        <end position="23"/>
    </location>
</feature>
<name>H5SRM9_ACEAU</name>
<dbReference type="Gene3D" id="2.60.40.10">
    <property type="entry name" value="Immunoglobulins"/>
    <property type="match status" value="2"/>
</dbReference>
<dbReference type="Pfam" id="PF19190">
    <property type="entry name" value="BACON_2"/>
    <property type="match status" value="2"/>
</dbReference>
<accession>H5SRM9</accession>
<sequence length="449" mass="47968">MSFRIINGLLVSLSLMLGLAAHSLDTAPEITFVDFPKQIQADDNPVSGFIFFKDPDADVVRAEFLVVQATDFQPFSLDLKVKGVKEGIIEFQIATRTPQQVVLRAVLIDAAGNRSAPWEFSFEAVRPGQPPPPSQNPVLQVMPTTLSFIGEARRNPPSQTLQITNTGTGTLIWSASTDQFWISLNPSSGTAPSTITVSVNATLLTAGSYQGRITITALGAQSSPTTVFVTLTLIEGSTQSPILYVSPSFLSFQGEEGGRGPAPQTITITNIGSGTMSWTVAADSFWLRLDTDRGSLMPGWSAEVRVSVSLEGLTAGSYTGRVTVTAPGAYGSPAIITVILILNARPVAPPDNLRIFVSTNTKRICSSSVSHELTVNWRVTGGRPPVSVTMEVIDPNGIAQRFTDLPMDGERRFSFNFPRGGSVQINMMVRDAEGAQASAQTTVQLGACS</sequence>
<gene>
    <name evidence="3" type="ORF">HGMM_OP2C294</name>
</gene>
<organism evidence="3">
    <name type="scientific">Acetithermum autotrophicum</name>
    <dbReference type="NCBI Taxonomy" id="1446466"/>
    <lineage>
        <taxon>Bacteria</taxon>
        <taxon>Candidatus Bipolaricaulota</taxon>
        <taxon>Candidatus Acetithermum</taxon>
    </lineage>
</organism>
<evidence type="ECO:0000313" key="3">
    <source>
        <dbReference type="EMBL" id="BAL58746.1"/>
    </source>
</evidence>
<evidence type="ECO:0000259" key="2">
    <source>
        <dbReference type="Pfam" id="PF19190"/>
    </source>
</evidence>
<dbReference type="InterPro" id="IPR024361">
    <property type="entry name" value="BACON"/>
</dbReference>
<evidence type="ECO:0000256" key="1">
    <source>
        <dbReference type="SAM" id="SignalP"/>
    </source>
</evidence>
<reference evidence="3" key="1">
    <citation type="journal article" date="2005" name="Environ. Microbiol.">
        <title>Genetic and functional properties of uncultivated thermophilic crenarchaeotes from a subsurface gold mine as revealed by analysis of genome fragments.</title>
        <authorList>
            <person name="Nunoura T."/>
            <person name="Hirayama H."/>
            <person name="Takami H."/>
            <person name="Oida H."/>
            <person name="Nishi S."/>
            <person name="Shimamura S."/>
            <person name="Suzuki Y."/>
            <person name="Inagaki F."/>
            <person name="Takai K."/>
            <person name="Nealson K.H."/>
            <person name="Horikoshi K."/>
        </authorList>
    </citation>
    <scope>NUCLEOTIDE SEQUENCE</scope>
</reference>